<reference evidence="2 3" key="1">
    <citation type="submission" date="2022-04" db="EMBL/GenBank/DDBJ databases">
        <title>The arsenic-methylating capacity of Chitinophaga filiformis YT5 during chitin decomposition.</title>
        <authorList>
            <person name="Chen G."/>
            <person name="Liang Y."/>
        </authorList>
    </citation>
    <scope>NUCLEOTIDE SEQUENCE [LARGE SCALE GENOMIC DNA]</scope>
    <source>
        <strain evidence="2 3">YT5</strain>
    </source>
</reference>
<organism evidence="2 3">
    <name type="scientific">Chitinophaga filiformis</name>
    <name type="common">Myxococcus filiformis</name>
    <name type="synonym">Flexibacter filiformis</name>
    <dbReference type="NCBI Taxonomy" id="104663"/>
    <lineage>
        <taxon>Bacteria</taxon>
        <taxon>Pseudomonadati</taxon>
        <taxon>Bacteroidota</taxon>
        <taxon>Chitinophagia</taxon>
        <taxon>Chitinophagales</taxon>
        <taxon>Chitinophagaceae</taxon>
        <taxon>Chitinophaga</taxon>
    </lineage>
</organism>
<evidence type="ECO:0000256" key="1">
    <source>
        <dbReference type="SAM" id="SignalP"/>
    </source>
</evidence>
<feature type="chain" id="PRO_5045228317" description="Peptidase S74 domain-containing protein" evidence="1">
    <location>
        <begin position="20"/>
        <end position="377"/>
    </location>
</feature>
<proteinExistence type="predicted"/>
<sequence>MKKILLLAALTLSAGLAFAQNTFPTSGNAGVNTTTPAYNLDVNGTFNANSISLGKQLVLPQVASTQERGIFNLILPALRSGKRLHPDEQFNNGTNSCVLYNNAGNGNVTLNRVAVTGVPNTSGYCLEITHTGAAAPGLGGYYQPAMSGANKTLVQLFRAKIPVGYTLNYASNLMGTGFVRQWLTNNVGTGKWEDYAIMIVCGYTGTFSTGGYVFLTGDTPTVSTPLVWQVASSAVYDLSDVRDNTIQNQQVADQVADLRITGNGWMGGNVGIGTTDTKGYKLAVNGTAIFNKAVIKLYGNWPDYVFRKEYELPSLTTLREYIDKEQHLPHLPAASQIEASGIDLAENQKALVKTVEELTLYILQLKAEIDVLKTRIQ</sequence>
<name>A0ABY4HWR7_CHIFI</name>
<evidence type="ECO:0000313" key="2">
    <source>
        <dbReference type="EMBL" id="UPK67977.1"/>
    </source>
</evidence>
<gene>
    <name evidence="2" type="ORF">MYF79_23780</name>
</gene>
<accession>A0ABY4HWR7</accession>
<evidence type="ECO:0000313" key="3">
    <source>
        <dbReference type="Proteomes" id="UP000830198"/>
    </source>
</evidence>
<feature type="signal peptide" evidence="1">
    <location>
        <begin position="1"/>
        <end position="19"/>
    </location>
</feature>
<keyword evidence="3" id="KW-1185">Reference proteome</keyword>
<evidence type="ECO:0008006" key="4">
    <source>
        <dbReference type="Google" id="ProtNLM"/>
    </source>
</evidence>
<dbReference type="EMBL" id="CP095855">
    <property type="protein sequence ID" value="UPK67977.1"/>
    <property type="molecule type" value="Genomic_DNA"/>
</dbReference>
<dbReference type="Proteomes" id="UP000830198">
    <property type="component" value="Chromosome"/>
</dbReference>
<dbReference type="RefSeq" id="WP_247810319.1">
    <property type="nucleotide sequence ID" value="NZ_CP095855.1"/>
</dbReference>
<keyword evidence="1" id="KW-0732">Signal</keyword>
<protein>
    <recommendedName>
        <fullName evidence="4">Peptidase S74 domain-containing protein</fullName>
    </recommendedName>
</protein>